<keyword evidence="1" id="KW-0812">Transmembrane</keyword>
<dbReference type="PANTHER" id="PTHR38457">
    <property type="entry name" value="REGULATOR ABRB-RELATED"/>
    <property type="match status" value="1"/>
</dbReference>
<protein>
    <recommendedName>
        <fullName evidence="4">Ammonia monooxygenase</fullName>
    </recommendedName>
</protein>
<dbReference type="GO" id="GO:0016020">
    <property type="term" value="C:membrane"/>
    <property type="evidence" value="ECO:0007669"/>
    <property type="project" value="InterPro"/>
</dbReference>
<feature type="transmembrane region" description="Helical" evidence="1">
    <location>
        <begin position="78"/>
        <end position="99"/>
    </location>
</feature>
<dbReference type="GO" id="GO:0010468">
    <property type="term" value="P:regulation of gene expression"/>
    <property type="evidence" value="ECO:0007669"/>
    <property type="project" value="InterPro"/>
</dbReference>
<comment type="caution">
    <text evidence="2">The sequence shown here is derived from an EMBL/GenBank/DDBJ whole genome shotgun (WGS) entry which is preliminary data.</text>
</comment>
<evidence type="ECO:0000313" key="3">
    <source>
        <dbReference type="Proteomes" id="UP000064243"/>
    </source>
</evidence>
<keyword evidence="1" id="KW-0472">Membrane</keyword>
<dbReference type="PIRSF" id="PIRSF038991">
    <property type="entry name" value="Protein_AbrB"/>
    <property type="match status" value="1"/>
</dbReference>
<evidence type="ECO:0008006" key="4">
    <source>
        <dbReference type="Google" id="ProtNLM"/>
    </source>
</evidence>
<sequence length="338" mass="34779">MRLAGAALAALAGGLLWQALGWPLPWVTGALVGTACLAMTRFPVSCPPLLFLIAQWLIGAAVGARFTPAAAAQLTAHAGAIVVATVFSLALGLLLAWLLRHWARLDAATAFLAAMPGVSGEMARLAQEHGARTDQVALVQTVRLCLVVILVPPAFRLLLPGMGSPVPDPVTHEVQGQLWLLLIALGGGWSLKRLIGGTGWFVGALVAAAAATALGVPVAAPAPALADTAQLLLGWSLGSRFRRESLARLPRLLVTSTILNVAAIGASALLGLLLAHRWGLSENSAILGAIPGGIAEMCITAASLGEPVAIVAAFHVVRVLGLLLLAVPLLRRITKANN</sequence>
<keyword evidence="3" id="KW-1185">Reference proteome</keyword>
<name>A0A125BD52_THIDE</name>
<feature type="transmembrane region" description="Helical" evidence="1">
    <location>
        <begin position="310"/>
        <end position="330"/>
    </location>
</feature>
<dbReference type="NCBIfam" id="TIGR03082">
    <property type="entry name" value="Gneg_AbrB_dup"/>
    <property type="match status" value="2"/>
</dbReference>
<dbReference type="PANTHER" id="PTHR38457:SF1">
    <property type="entry name" value="REGULATOR ABRB-RELATED"/>
    <property type="match status" value="1"/>
</dbReference>
<organism evidence="2 3">
    <name type="scientific">Thiobacillus denitrificans</name>
    <dbReference type="NCBI Taxonomy" id="36861"/>
    <lineage>
        <taxon>Bacteria</taxon>
        <taxon>Pseudomonadati</taxon>
        <taxon>Pseudomonadota</taxon>
        <taxon>Betaproteobacteria</taxon>
        <taxon>Nitrosomonadales</taxon>
        <taxon>Thiobacillaceae</taxon>
        <taxon>Thiobacillus</taxon>
    </lineage>
</organism>
<feature type="transmembrane region" description="Helical" evidence="1">
    <location>
        <begin position="198"/>
        <end position="220"/>
    </location>
</feature>
<feature type="transmembrane region" description="Helical" evidence="1">
    <location>
        <begin position="49"/>
        <end position="66"/>
    </location>
</feature>
<feature type="transmembrane region" description="Helical" evidence="1">
    <location>
        <begin position="286"/>
        <end position="304"/>
    </location>
</feature>
<dbReference type="EMBL" id="LDUG01000015">
    <property type="protein sequence ID" value="KVW97559.1"/>
    <property type="molecule type" value="Genomic_DNA"/>
</dbReference>
<evidence type="ECO:0000256" key="1">
    <source>
        <dbReference type="SAM" id="Phobius"/>
    </source>
</evidence>
<evidence type="ECO:0000313" key="2">
    <source>
        <dbReference type="EMBL" id="KVW97559.1"/>
    </source>
</evidence>
<keyword evidence="1" id="KW-1133">Transmembrane helix</keyword>
<dbReference type="InterPro" id="IPR007820">
    <property type="entry name" value="AbrB_fam"/>
</dbReference>
<dbReference type="Pfam" id="PF05145">
    <property type="entry name" value="AbrB"/>
    <property type="match status" value="1"/>
</dbReference>
<gene>
    <name evidence="2" type="ORF">ABW22_03795</name>
</gene>
<dbReference type="AlphaFoldDB" id="A0A125BD52"/>
<reference evidence="2 3" key="1">
    <citation type="journal article" date="2015" name="Appl. Environ. Microbiol.">
        <title>Aerobic and Anaerobic Thiosulfate Oxidation by a Cold-Adapted, Subglacial Chemoautotroph.</title>
        <authorList>
            <person name="Harrold Z.R."/>
            <person name="Skidmore M.L."/>
            <person name="Hamilton T.L."/>
            <person name="Desch L."/>
            <person name="Amada K."/>
            <person name="van Gelder W."/>
            <person name="Glover K."/>
            <person name="Roden E.E."/>
            <person name="Boyd E.S."/>
        </authorList>
    </citation>
    <scope>NUCLEOTIDE SEQUENCE [LARGE SCALE GENOMIC DNA]</scope>
    <source>
        <strain evidence="2 3">RG</strain>
    </source>
</reference>
<accession>A0A125BD52</accession>
<dbReference type="InterPro" id="IPR017516">
    <property type="entry name" value="AbrB_dup"/>
</dbReference>
<dbReference type="PATRIC" id="fig|36861.3.peg.210"/>
<dbReference type="Proteomes" id="UP000064243">
    <property type="component" value="Unassembled WGS sequence"/>
</dbReference>
<proteinExistence type="predicted"/>
<feature type="transmembrane region" description="Helical" evidence="1">
    <location>
        <begin position="252"/>
        <end position="274"/>
    </location>
</feature>
<feature type="transmembrane region" description="Helical" evidence="1">
    <location>
        <begin position="135"/>
        <end position="154"/>
    </location>
</feature>
<feature type="transmembrane region" description="Helical" evidence="1">
    <location>
        <begin position="174"/>
        <end position="191"/>
    </location>
</feature>